<name>A0A1H0FDH9_9SPHI</name>
<dbReference type="Proteomes" id="UP000183200">
    <property type="component" value="Unassembled WGS sequence"/>
</dbReference>
<feature type="signal peptide" evidence="1">
    <location>
        <begin position="1"/>
        <end position="19"/>
    </location>
</feature>
<keyword evidence="3" id="KW-1185">Reference proteome</keyword>
<evidence type="ECO:0000313" key="2">
    <source>
        <dbReference type="EMBL" id="SDN92582.1"/>
    </source>
</evidence>
<dbReference type="AlphaFoldDB" id="A0A1H0FDH9"/>
<dbReference type="RefSeq" id="WP_143010540.1">
    <property type="nucleotide sequence ID" value="NZ_FNGY01000010.1"/>
</dbReference>
<protein>
    <submittedName>
        <fullName evidence="2">Uncharacterized protein</fullName>
    </submittedName>
</protein>
<keyword evidence="1" id="KW-0732">Signal</keyword>
<evidence type="ECO:0000313" key="3">
    <source>
        <dbReference type="Proteomes" id="UP000183200"/>
    </source>
</evidence>
<evidence type="ECO:0000256" key="1">
    <source>
        <dbReference type="SAM" id="SignalP"/>
    </source>
</evidence>
<feature type="chain" id="PRO_5010223532" evidence="1">
    <location>
        <begin position="20"/>
        <end position="132"/>
    </location>
</feature>
<dbReference type="OrthoDB" id="9830232at2"/>
<accession>A0A1H0FDH9</accession>
<sequence>MLRLTLIAVLCCLTFLSYAQSTENMVAWLNEKTDLTMVNQCNRLNFMSSSTTVAADEMTFTYGGGKKLLVKWADVTGIDDLNEKYKCVTIYFNPGSENTCNRVIFVQEDKAVRSQYLAYAKAIALHNKAKLK</sequence>
<organism evidence="2 3">
    <name type="scientific">Pedobacter steynii</name>
    <dbReference type="NCBI Taxonomy" id="430522"/>
    <lineage>
        <taxon>Bacteria</taxon>
        <taxon>Pseudomonadati</taxon>
        <taxon>Bacteroidota</taxon>
        <taxon>Sphingobacteriia</taxon>
        <taxon>Sphingobacteriales</taxon>
        <taxon>Sphingobacteriaceae</taxon>
        <taxon>Pedobacter</taxon>
    </lineage>
</organism>
<reference evidence="3" key="1">
    <citation type="submission" date="2016-10" db="EMBL/GenBank/DDBJ databases">
        <authorList>
            <person name="Varghese N."/>
            <person name="Submissions S."/>
        </authorList>
    </citation>
    <scope>NUCLEOTIDE SEQUENCE [LARGE SCALE GENOMIC DNA]</scope>
    <source>
        <strain evidence="3">DSM 19110</strain>
    </source>
</reference>
<dbReference type="EMBL" id="FNGY01000010">
    <property type="protein sequence ID" value="SDN92582.1"/>
    <property type="molecule type" value="Genomic_DNA"/>
</dbReference>
<gene>
    <name evidence="2" type="ORF">SAMN05421820_110143</name>
</gene>
<proteinExistence type="predicted"/>